<feature type="signal peptide" evidence="9">
    <location>
        <begin position="1"/>
        <end position="19"/>
    </location>
</feature>
<keyword evidence="7" id="KW-0175">Coiled coil</keyword>
<evidence type="ECO:0000256" key="8">
    <source>
        <dbReference type="SAM" id="Phobius"/>
    </source>
</evidence>
<dbReference type="InterPro" id="IPR050790">
    <property type="entry name" value="ExbB/TolQ_transport"/>
</dbReference>
<dbReference type="PANTHER" id="PTHR30625">
    <property type="entry name" value="PROTEIN TOLQ"/>
    <property type="match status" value="1"/>
</dbReference>
<keyword evidence="6" id="KW-0653">Protein transport</keyword>
<keyword evidence="9" id="KW-0732">Signal</keyword>
<dbReference type="EMBL" id="JANFPJ010000011">
    <property type="protein sequence ID" value="MDT7525855.1"/>
    <property type="molecule type" value="Genomic_DNA"/>
</dbReference>
<keyword evidence="4 8" id="KW-1133">Transmembrane helix</keyword>
<keyword evidence="2" id="KW-1003">Cell membrane</keyword>
<gene>
    <name evidence="11" type="ORF">NOG12_07190</name>
</gene>
<keyword evidence="12" id="KW-1185">Reference proteome</keyword>
<keyword evidence="3 8" id="KW-0812">Transmembrane</keyword>
<comment type="caution">
    <text evidence="11">The sequence shown here is derived from an EMBL/GenBank/DDBJ whole genome shotgun (WGS) entry which is preliminary data.</text>
</comment>
<keyword evidence="5 8" id="KW-0472">Membrane</keyword>
<evidence type="ECO:0000256" key="6">
    <source>
        <dbReference type="RuleBase" id="RU004057"/>
    </source>
</evidence>
<dbReference type="Pfam" id="PF01618">
    <property type="entry name" value="MotA_ExbB"/>
    <property type="match status" value="1"/>
</dbReference>
<dbReference type="Proteomes" id="UP001305027">
    <property type="component" value="Unassembled WGS sequence"/>
</dbReference>
<feature type="domain" description="MotA/TolQ/ExbB proton channel" evidence="10">
    <location>
        <begin position="320"/>
        <end position="440"/>
    </location>
</feature>
<reference evidence="11 12" key="1">
    <citation type="submission" date="2022-07" db="EMBL/GenBank/DDBJ databases">
        <title>Pseudidiomarina sp. nov, a marine bacterium isolated from Pacific Ocean.</title>
        <authorList>
            <person name="Wang Y."/>
        </authorList>
    </citation>
    <scope>NUCLEOTIDE SEQUENCE [LARGE SCALE GENOMIC DNA]</scope>
    <source>
        <strain evidence="11 12">GXY010</strain>
    </source>
</reference>
<feature type="chain" id="PRO_5046825648" evidence="9">
    <location>
        <begin position="20"/>
        <end position="455"/>
    </location>
</feature>
<dbReference type="InterPro" id="IPR017270">
    <property type="entry name" value="MotA/TolQ/ExbB-rel"/>
</dbReference>
<name>A0ABU3KWP4_9GAMM</name>
<sequence length="455" mass="49236">MMKHLLGAVALLLSTSLAAAPIVSPQEPINLDQLLQQLQQGQFSQSKENQEREARFQAQADQQAQILREAIAKRDQLERLSEQLETNFEQNEVALANLTDTLTQRMGSLRELFGVLQQVAGDASSKLQSSYVSVEYPGRSDQLADLAQKMGSASKLASIEEIESVWLALLQEMTETGKVSQFETSVTLANGEKVVKPVVRVGAFNMVADGKYLELVPGTDTVAELVRQPAARYLSSAEQLQQAQQNPVTFGLDPTGGAILGLLVQAPDLQERIDQGGTVGYIILALGAIGLLIALERFVTLTLVGGKVKRQLKQSAPQQDNPLGRVMAVQQKHPDVDTETLELKLSEAILREIPKISRNLTFIKIISVVAPLMGLLGTVTGMINTFQAITLFGTGDPKLMAGGISQALVTTVLGLVVAIPMTLLFATLNTRSRNIVHVLQEQASGIIAERSERGQ</sequence>
<evidence type="ECO:0000259" key="10">
    <source>
        <dbReference type="Pfam" id="PF01618"/>
    </source>
</evidence>
<feature type="transmembrane region" description="Helical" evidence="8">
    <location>
        <begin position="279"/>
        <end position="304"/>
    </location>
</feature>
<comment type="similarity">
    <text evidence="6">Belongs to the exbB/tolQ family.</text>
</comment>
<evidence type="ECO:0000256" key="9">
    <source>
        <dbReference type="SAM" id="SignalP"/>
    </source>
</evidence>
<organism evidence="11 12">
    <name type="scientific">Pseudidiomarina fusca</name>
    <dbReference type="NCBI Taxonomy" id="2965078"/>
    <lineage>
        <taxon>Bacteria</taxon>
        <taxon>Pseudomonadati</taxon>
        <taxon>Pseudomonadota</taxon>
        <taxon>Gammaproteobacteria</taxon>
        <taxon>Alteromonadales</taxon>
        <taxon>Idiomarinaceae</taxon>
        <taxon>Pseudidiomarina</taxon>
    </lineage>
</organism>
<protein>
    <submittedName>
        <fullName evidence="11">MotA/TolQ/ExbB proton channel family protein</fullName>
    </submittedName>
</protein>
<comment type="subcellular location">
    <subcellularLocation>
        <location evidence="1">Cell membrane</location>
        <topology evidence="1">Multi-pass membrane protein</topology>
    </subcellularLocation>
    <subcellularLocation>
        <location evidence="6">Membrane</location>
        <topology evidence="6">Multi-pass membrane protein</topology>
    </subcellularLocation>
</comment>
<dbReference type="InterPro" id="IPR002898">
    <property type="entry name" value="MotA_ExbB_proton_chnl"/>
</dbReference>
<evidence type="ECO:0000313" key="11">
    <source>
        <dbReference type="EMBL" id="MDT7525855.1"/>
    </source>
</evidence>
<evidence type="ECO:0000256" key="5">
    <source>
        <dbReference type="ARBA" id="ARBA00023136"/>
    </source>
</evidence>
<feature type="coiled-coil region" evidence="7">
    <location>
        <begin position="60"/>
        <end position="101"/>
    </location>
</feature>
<evidence type="ECO:0000256" key="3">
    <source>
        <dbReference type="ARBA" id="ARBA00022692"/>
    </source>
</evidence>
<evidence type="ECO:0000256" key="4">
    <source>
        <dbReference type="ARBA" id="ARBA00022989"/>
    </source>
</evidence>
<proteinExistence type="inferred from homology"/>
<evidence type="ECO:0000256" key="1">
    <source>
        <dbReference type="ARBA" id="ARBA00004651"/>
    </source>
</evidence>
<feature type="transmembrane region" description="Helical" evidence="8">
    <location>
        <begin position="403"/>
        <end position="426"/>
    </location>
</feature>
<accession>A0ABU3KWP4</accession>
<evidence type="ECO:0000256" key="7">
    <source>
        <dbReference type="SAM" id="Coils"/>
    </source>
</evidence>
<evidence type="ECO:0000313" key="12">
    <source>
        <dbReference type="Proteomes" id="UP001305027"/>
    </source>
</evidence>
<evidence type="ECO:0000256" key="2">
    <source>
        <dbReference type="ARBA" id="ARBA00022475"/>
    </source>
</evidence>
<feature type="transmembrane region" description="Helical" evidence="8">
    <location>
        <begin position="361"/>
        <end position="383"/>
    </location>
</feature>
<dbReference type="PANTHER" id="PTHR30625:SF11">
    <property type="entry name" value="MOTA_TOLQ_EXBB PROTON CHANNEL DOMAIN-CONTAINING PROTEIN"/>
    <property type="match status" value="1"/>
</dbReference>
<keyword evidence="6" id="KW-0813">Transport</keyword>
<dbReference type="PIRSF" id="PIRSF037714">
    <property type="entry name" value="TolR"/>
    <property type="match status" value="1"/>
</dbReference>
<dbReference type="RefSeq" id="WP_313932834.1">
    <property type="nucleotide sequence ID" value="NZ_JANFPJ010000011.1"/>
</dbReference>